<protein>
    <submittedName>
        <fullName evidence="1">Uncharacterized protein</fullName>
    </submittedName>
</protein>
<dbReference type="RefSeq" id="WP_191837419.1">
    <property type="nucleotide sequence ID" value="NZ_BAAALB010000001.1"/>
</dbReference>
<dbReference type="EMBL" id="BONG01000099">
    <property type="protein sequence ID" value="GIF94489.1"/>
    <property type="molecule type" value="Genomic_DNA"/>
</dbReference>
<name>A0A8J3KEI7_9ACTN</name>
<proteinExistence type="predicted"/>
<reference evidence="1 2" key="1">
    <citation type="submission" date="2021-01" db="EMBL/GenBank/DDBJ databases">
        <title>Whole genome shotgun sequence of Catellatospora chokoriensis NBRC 107358.</title>
        <authorList>
            <person name="Komaki H."/>
            <person name="Tamura T."/>
        </authorList>
    </citation>
    <scope>NUCLEOTIDE SEQUENCE [LARGE SCALE GENOMIC DNA]</scope>
    <source>
        <strain evidence="1 2">NBRC 107358</strain>
    </source>
</reference>
<gene>
    <name evidence="1" type="ORF">Cch02nite_79330</name>
</gene>
<organism evidence="1 2">
    <name type="scientific">Catellatospora chokoriensis</name>
    <dbReference type="NCBI Taxonomy" id="310353"/>
    <lineage>
        <taxon>Bacteria</taxon>
        <taxon>Bacillati</taxon>
        <taxon>Actinomycetota</taxon>
        <taxon>Actinomycetes</taxon>
        <taxon>Micromonosporales</taxon>
        <taxon>Micromonosporaceae</taxon>
        <taxon>Catellatospora</taxon>
    </lineage>
</organism>
<comment type="caution">
    <text evidence="1">The sequence shown here is derived from an EMBL/GenBank/DDBJ whole genome shotgun (WGS) entry which is preliminary data.</text>
</comment>
<sequence>MDPFAILQTGVGGGTWLAAGTNRDLTIHNRSGHAIFVALCSGGDSYSAGWAFIPDGGGRAVAIAATGSGEVCLFARTADGRWSFGGSEKFYVAQPWGDSVQQGSTFRIKNARTQRPSLLAGAGELRVVGGVAITMTRDTYFQVT</sequence>
<evidence type="ECO:0000313" key="1">
    <source>
        <dbReference type="EMBL" id="GIF94489.1"/>
    </source>
</evidence>
<accession>A0A8J3KEI7</accession>
<keyword evidence="2" id="KW-1185">Reference proteome</keyword>
<evidence type="ECO:0000313" key="2">
    <source>
        <dbReference type="Proteomes" id="UP000619293"/>
    </source>
</evidence>
<dbReference type="AlphaFoldDB" id="A0A8J3KEI7"/>
<dbReference type="Proteomes" id="UP000619293">
    <property type="component" value="Unassembled WGS sequence"/>
</dbReference>